<keyword evidence="2" id="KW-1185">Reference proteome</keyword>
<dbReference type="Proteomes" id="UP000694540">
    <property type="component" value="Unplaced"/>
</dbReference>
<name>A0A8C3X102_9CETA</name>
<evidence type="ECO:0000313" key="2">
    <source>
        <dbReference type="Proteomes" id="UP000694540"/>
    </source>
</evidence>
<accession>A0A8C3X102</accession>
<evidence type="ECO:0000313" key="1">
    <source>
        <dbReference type="Ensembl" id="ENSCWAP00000024198.1"/>
    </source>
</evidence>
<proteinExistence type="predicted"/>
<reference evidence="1" key="2">
    <citation type="submission" date="2025-09" db="UniProtKB">
        <authorList>
            <consortium name="Ensembl"/>
        </authorList>
    </citation>
    <scope>IDENTIFICATION</scope>
</reference>
<reference evidence="1" key="1">
    <citation type="submission" date="2025-08" db="UniProtKB">
        <authorList>
            <consortium name="Ensembl"/>
        </authorList>
    </citation>
    <scope>IDENTIFICATION</scope>
</reference>
<sequence>MILKILIFSSLCLPFKMPQGKKAKGKKLAPAPAIMKKHDTKKVVNSLFEKRPKNSGIGQDIQPKRTSPILSNGPTTLGYIRVAGPFSINT</sequence>
<dbReference type="AlphaFoldDB" id="A0A8C3X102"/>
<organism evidence="1 2">
    <name type="scientific">Catagonus wagneri</name>
    <name type="common">Chacoan peccary</name>
    <dbReference type="NCBI Taxonomy" id="51154"/>
    <lineage>
        <taxon>Eukaryota</taxon>
        <taxon>Metazoa</taxon>
        <taxon>Chordata</taxon>
        <taxon>Craniata</taxon>
        <taxon>Vertebrata</taxon>
        <taxon>Euteleostomi</taxon>
        <taxon>Mammalia</taxon>
        <taxon>Eutheria</taxon>
        <taxon>Laurasiatheria</taxon>
        <taxon>Artiodactyla</taxon>
        <taxon>Suina</taxon>
        <taxon>Tayassuidae</taxon>
        <taxon>Catagonus</taxon>
    </lineage>
</organism>
<protein>
    <submittedName>
        <fullName evidence="1">Uncharacterized protein</fullName>
    </submittedName>
</protein>
<dbReference type="Ensembl" id="ENSCWAT00000026228.1">
    <property type="protein sequence ID" value="ENSCWAP00000024198.1"/>
    <property type="gene ID" value="ENSCWAG00000018418.1"/>
</dbReference>
<dbReference type="GeneTree" id="ENSGT01150000287505"/>